<dbReference type="AlphaFoldDB" id="A0A7Y9J514"/>
<dbReference type="PRINTS" id="PR00411">
    <property type="entry name" value="PNDRDTASEI"/>
</dbReference>
<evidence type="ECO:0000259" key="6">
    <source>
        <dbReference type="Pfam" id="PF07992"/>
    </source>
</evidence>
<gene>
    <name evidence="7" type="ORF">BJ983_001331</name>
</gene>
<evidence type="ECO:0000256" key="1">
    <source>
        <dbReference type="ARBA" id="ARBA00001974"/>
    </source>
</evidence>
<evidence type="ECO:0000313" key="7">
    <source>
        <dbReference type="EMBL" id="NYD35229.1"/>
    </source>
</evidence>
<reference evidence="7 8" key="1">
    <citation type="submission" date="2020-07" db="EMBL/GenBank/DDBJ databases">
        <title>Sequencing the genomes of 1000 actinobacteria strains.</title>
        <authorList>
            <person name="Klenk H.-P."/>
        </authorList>
    </citation>
    <scope>NUCLEOTIDE SEQUENCE [LARGE SCALE GENOMIC DNA]</scope>
    <source>
        <strain evidence="7 8">DSM 45772</strain>
    </source>
</reference>
<dbReference type="Gene3D" id="3.50.50.100">
    <property type="match status" value="1"/>
</dbReference>
<dbReference type="InterPro" id="IPR036188">
    <property type="entry name" value="FAD/NAD-bd_sf"/>
</dbReference>
<evidence type="ECO:0000256" key="3">
    <source>
        <dbReference type="ARBA" id="ARBA00022630"/>
    </source>
</evidence>
<dbReference type="Pfam" id="PF07992">
    <property type="entry name" value="Pyr_redox_2"/>
    <property type="match status" value="1"/>
</dbReference>
<dbReference type="PANTHER" id="PTHR42913">
    <property type="entry name" value="APOPTOSIS-INDUCING FACTOR 1"/>
    <property type="match status" value="1"/>
</dbReference>
<dbReference type="GO" id="GO:0003955">
    <property type="term" value="F:NAD(P)H dehydrogenase (quinone) activity"/>
    <property type="evidence" value="ECO:0007669"/>
    <property type="project" value="TreeGrafter"/>
</dbReference>
<evidence type="ECO:0000313" key="8">
    <source>
        <dbReference type="Proteomes" id="UP000535890"/>
    </source>
</evidence>
<dbReference type="PANTHER" id="PTHR42913:SF3">
    <property type="entry name" value="64 KDA MITOCHONDRIAL NADH DEHYDROGENASE (EUROFUNG)"/>
    <property type="match status" value="1"/>
</dbReference>
<keyword evidence="5" id="KW-0560">Oxidoreductase</keyword>
<sequence>MVVLGGGYAGQLAAQALAARTDATVTLVNDGDRFVQRVRLHEASVGGAAAAPRFTDLLAGTGVRFVDDRAEGLDPVGHRVELRDGGTLPYDLLVYALGSHADPLALPGPVQDVSTAAGAARLHDRLADGPRRVAVVGSGLTGLELATELGEHGHRVTLVGAGALEDDLSARGARHVRRVCARLGVTVREHARAVAADEDGLVLADGSRVTADVVVGTVGFAVPNLARRSGLAVDDAGRVLVGPDLRSTSHADVLAIGDAAAATRADGRLLRMACATGLPQAQQAARTVAALLAGTTPEPLRFRYAVRCVSLGRRDGLIQLVHADDSPREAVLTGRLAAAVKEAVVVNALRVQRHPWIPTSA</sequence>
<evidence type="ECO:0000256" key="4">
    <source>
        <dbReference type="ARBA" id="ARBA00022827"/>
    </source>
</evidence>
<dbReference type="GO" id="GO:0019646">
    <property type="term" value="P:aerobic electron transport chain"/>
    <property type="evidence" value="ECO:0007669"/>
    <property type="project" value="TreeGrafter"/>
</dbReference>
<protein>
    <submittedName>
        <fullName evidence="7">NADH dehydrogenase FAD-containing subunit</fullName>
    </submittedName>
</protein>
<proteinExistence type="inferred from homology"/>
<evidence type="ECO:0000256" key="5">
    <source>
        <dbReference type="ARBA" id="ARBA00023002"/>
    </source>
</evidence>
<dbReference type="SUPFAM" id="SSF51905">
    <property type="entry name" value="FAD/NAD(P)-binding domain"/>
    <property type="match status" value="1"/>
</dbReference>
<keyword evidence="8" id="KW-1185">Reference proteome</keyword>
<comment type="caution">
    <text evidence="7">The sequence shown here is derived from an EMBL/GenBank/DDBJ whole genome shotgun (WGS) entry which is preliminary data.</text>
</comment>
<dbReference type="InterPro" id="IPR051169">
    <property type="entry name" value="NADH-Q_oxidoreductase"/>
</dbReference>
<dbReference type="Proteomes" id="UP000535890">
    <property type="component" value="Unassembled WGS sequence"/>
</dbReference>
<feature type="domain" description="FAD/NAD(P)-binding" evidence="6">
    <location>
        <begin position="2"/>
        <end position="284"/>
    </location>
</feature>
<name>A0A7Y9J514_9PSEU</name>
<dbReference type="EMBL" id="JACCBN010000001">
    <property type="protein sequence ID" value="NYD35229.1"/>
    <property type="molecule type" value="Genomic_DNA"/>
</dbReference>
<keyword evidence="4" id="KW-0274">FAD</keyword>
<comment type="similarity">
    <text evidence="2">Belongs to the NADH dehydrogenase family.</text>
</comment>
<comment type="cofactor">
    <cofactor evidence="1">
        <name>FAD</name>
        <dbReference type="ChEBI" id="CHEBI:57692"/>
    </cofactor>
</comment>
<evidence type="ECO:0000256" key="2">
    <source>
        <dbReference type="ARBA" id="ARBA00005272"/>
    </source>
</evidence>
<keyword evidence="3" id="KW-0285">Flavoprotein</keyword>
<dbReference type="RefSeq" id="WP_343053816.1">
    <property type="nucleotide sequence ID" value="NZ_BAABHP010000004.1"/>
</dbReference>
<dbReference type="PRINTS" id="PR00368">
    <property type="entry name" value="FADPNR"/>
</dbReference>
<organism evidence="7 8">
    <name type="scientific">Actinomycetospora corticicola</name>
    <dbReference type="NCBI Taxonomy" id="663602"/>
    <lineage>
        <taxon>Bacteria</taxon>
        <taxon>Bacillati</taxon>
        <taxon>Actinomycetota</taxon>
        <taxon>Actinomycetes</taxon>
        <taxon>Pseudonocardiales</taxon>
        <taxon>Pseudonocardiaceae</taxon>
        <taxon>Actinomycetospora</taxon>
    </lineage>
</organism>
<accession>A0A7Y9J514</accession>
<dbReference type="InterPro" id="IPR023753">
    <property type="entry name" value="FAD/NAD-binding_dom"/>
</dbReference>